<reference evidence="1 2" key="1">
    <citation type="submission" date="2021-08" db="EMBL/GenBank/DDBJ databases">
        <authorList>
            <person name="Zhang D."/>
            <person name="Zhang A."/>
            <person name="Wang L."/>
        </authorList>
    </citation>
    <scope>NUCLEOTIDE SEQUENCE [LARGE SCALE GENOMIC DNA]</scope>
    <source>
        <strain evidence="1 2">WL0086</strain>
    </source>
</reference>
<protein>
    <submittedName>
        <fullName evidence="1">Glycosyltransferase family 4 protein</fullName>
        <ecNumber evidence="1">2.4.-.-</ecNumber>
    </submittedName>
</protein>
<dbReference type="Proteomes" id="UP000738431">
    <property type="component" value="Chromosome"/>
</dbReference>
<keyword evidence="2" id="KW-1185">Reference proteome</keyword>
<dbReference type="PANTHER" id="PTHR45947:SF3">
    <property type="entry name" value="SULFOQUINOVOSYL TRANSFERASE SQD2"/>
    <property type="match status" value="1"/>
</dbReference>
<dbReference type="Gene3D" id="3.40.50.2000">
    <property type="entry name" value="Glycogen Phosphorylase B"/>
    <property type="match status" value="2"/>
</dbReference>
<dbReference type="EC" id="2.4.-.-" evidence="1"/>
<organism evidence="1 2">
    <name type="scientific">Actomonas aquatica</name>
    <dbReference type="NCBI Taxonomy" id="2866162"/>
    <lineage>
        <taxon>Bacteria</taxon>
        <taxon>Pseudomonadati</taxon>
        <taxon>Verrucomicrobiota</taxon>
        <taxon>Opitutia</taxon>
        <taxon>Opitutales</taxon>
        <taxon>Opitutaceae</taxon>
        <taxon>Actomonas</taxon>
    </lineage>
</organism>
<dbReference type="CDD" id="cd03801">
    <property type="entry name" value="GT4_PimA-like"/>
    <property type="match status" value="1"/>
</dbReference>
<sequence>MKLLVLAQIPPPIHGQSLMVQTLLDALPAAAPEIELHHVNLPLSRNNADVGRWRWGKLLPLAVAIWRVWRLTLRHGRMDLYYVPAPGKRVALYRDFLLLFFCRPLATRLILHWHATGLGHWLQHHAKPFERGLARRALGRAELSLVLGEALRADVAYLHPHRTVVIRNGIADPFPHWQRRDGPHQRPLHAVFVGACTRAKGVLAALAGVAEAHRRCPGSVRLTVAGDFDDPATAKAFRAHAARCGAPVDHIGFATAEAKHHLYAGADVLLFPTRYAAEAHPLVILEALAHDLPLILTDWHAVPEGLPPAHVHLIPARQRSAVNIADALERVAAAPRPAGAHRQYFLQHYTRDAFAHRLAEALR</sequence>
<evidence type="ECO:0000313" key="1">
    <source>
        <dbReference type="EMBL" id="WRQ86744.1"/>
    </source>
</evidence>
<dbReference type="GO" id="GO:0016757">
    <property type="term" value="F:glycosyltransferase activity"/>
    <property type="evidence" value="ECO:0007669"/>
    <property type="project" value="UniProtKB-KW"/>
</dbReference>
<accession>A0ABZ1C4U0</accession>
<gene>
    <name evidence="1" type="ORF">K1X11_018180</name>
</gene>
<dbReference type="EMBL" id="CP139781">
    <property type="protein sequence ID" value="WRQ86744.1"/>
    <property type="molecule type" value="Genomic_DNA"/>
</dbReference>
<dbReference type="RefSeq" id="WP_221030582.1">
    <property type="nucleotide sequence ID" value="NZ_CP139781.1"/>
</dbReference>
<dbReference type="SUPFAM" id="SSF53756">
    <property type="entry name" value="UDP-Glycosyltransferase/glycogen phosphorylase"/>
    <property type="match status" value="1"/>
</dbReference>
<name>A0ABZ1C4U0_9BACT</name>
<dbReference type="InterPro" id="IPR050194">
    <property type="entry name" value="Glycosyltransferase_grp1"/>
</dbReference>
<reference evidence="1 2" key="2">
    <citation type="submission" date="2023-12" db="EMBL/GenBank/DDBJ databases">
        <title>Description of an unclassified Opitutus bacterium of Verrucomicrobiota.</title>
        <authorList>
            <person name="Zhang D.-F."/>
        </authorList>
    </citation>
    <scope>NUCLEOTIDE SEQUENCE [LARGE SCALE GENOMIC DNA]</scope>
    <source>
        <strain evidence="1 2">WL0086</strain>
    </source>
</reference>
<keyword evidence="1" id="KW-0328">Glycosyltransferase</keyword>
<proteinExistence type="predicted"/>
<evidence type="ECO:0000313" key="2">
    <source>
        <dbReference type="Proteomes" id="UP000738431"/>
    </source>
</evidence>
<keyword evidence="1" id="KW-0808">Transferase</keyword>
<dbReference type="Pfam" id="PF13692">
    <property type="entry name" value="Glyco_trans_1_4"/>
    <property type="match status" value="1"/>
</dbReference>
<dbReference type="PANTHER" id="PTHR45947">
    <property type="entry name" value="SULFOQUINOVOSYL TRANSFERASE SQD2"/>
    <property type="match status" value="1"/>
</dbReference>